<dbReference type="AlphaFoldDB" id="A0AAW2D3Z1"/>
<name>A0AAW2D3Z1_9ROSI</name>
<comment type="caution">
    <text evidence="2">The sequence shown here is derived from an EMBL/GenBank/DDBJ whole genome shotgun (WGS) entry which is preliminary data.</text>
</comment>
<dbReference type="PANTHER" id="PTHR33116">
    <property type="entry name" value="REVERSE TRANSCRIPTASE ZINC-BINDING DOMAIN-CONTAINING PROTEIN-RELATED-RELATED"/>
    <property type="match status" value="1"/>
</dbReference>
<dbReference type="PANTHER" id="PTHR33116:SF86">
    <property type="entry name" value="REVERSE TRANSCRIPTASE DOMAIN-CONTAINING PROTEIN"/>
    <property type="match status" value="1"/>
</dbReference>
<evidence type="ECO:0000259" key="1">
    <source>
        <dbReference type="Pfam" id="PF13966"/>
    </source>
</evidence>
<dbReference type="Pfam" id="PF13966">
    <property type="entry name" value="zf-RVT"/>
    <property type="match status" value="1"/>
</dbReference>
<dbReference type="EMBL" id="JAZDWU010000004">
    <property type="protein sequence ID" value="KAL0004819.1"/>
    <property type="molecule type" value="Genomic_DNA"/>
</dbReference>
<organism evidence="2 3">
    <name type="scientific">Lithocarpus litseifolius</name>
    <dbReference type="NCBI Taxonomy" id="425828"/>
    <lineage>
        <taxon>Eukaryota</taxon>
        <taxon>Viridiplantae</taxon>
        <taxon>Streptophyta</taxon>
        <taxon>Embryophyta</taxon>
        <taxon>Tracheophyta</taxon>
        <taxon>Spermatophyta</taxon>
        <taxon>Magnoliopsida</taxon>
        <taxon>eudicotyledons</taxon>
        <taxon>Gunneridae</taxon>
        <taxon>Pentapetalae</taxon>
        <taxon>rosids</taxon>
        <taxon>fabids</taxon>
        <taxon>Fagales</taxon>
        <taxon>Fagaceae</taxon>
        <taxon>Lithocarpus</taxon>
    </lineage>
</organism>
<dbReference type="InterPro" id="IPR026960">
    <property type="entry name" value="RVT-Znf"/>
</dbReference>
<evidence type="ECO:0000313" key="3">
    <source>
        <dbReference type="Proteomes" id="UP001459277"/>
    </source>
</evidence>
<protein>
    <recommendedName>
        <fullName evidence="1">Reverse transcriptase zinc-binding domain-containing protein</fullName>
    </recommendedName>
</protein>
<evidence type="ECO:0000313" key="2">
    <source>
        <dbReference type="EMBL" id="KAL0004819.1"/>
    </source>
</evidence>
<accession>A0AAW2D3Z1</accession>
<gene>
    <name evidence="2" type="ORF">SO802_012380</name>
</gene>
<dbReference type="Proteomes" id="UP001459277">
    <property type="component" value="Unassembled WGS sequence"/>
</dbReference>
<proteinExistence type="predicted"/>
<reference evidence="2 3" key="1">
    <citation type="submission" date="2024-01" db="EMBL/GenBank/DDBJ databases">
        <title>A telomere-to-telomere, gap-free genome of sweet tea (Lithocarpus litseifolius).</title>
        <authorList>
            <person name="Zhou J."/>
        </authorList>
    </citation>
    <scope>NUCLEOTIDE SEQUENCE [LARGE SCALE GENOMIC DNA]</scope>
    <source>
        <strain evidence="2">Zhou-2022a</strain>
        <tissue evidence="2">Leaf</tissue>
    </source>
</reference>
<feature type="domain" description="Reverse transcriptase zinc-binding" evidence="1">
    <location>
        <begin position="511"/>
        <end position="582"/>
    </location>
</feature>
<keyword evidence="3" id="KW-1185">Reference proteome</keyword>
<sequence length="693" mass="79080">MWLRDPRCAEVVQDSWYEGIYKPHQITNCLENCRDRLIAWNKSEFGHVGHKIDDLQKKLQKLELIPSTMATDIEIREGDKNTGFFHTKATNRKQRNTIHGPCDANGEWQENEIRIEQIIVEYFSNMFHSNGPTDTTKFIDAVEPVVSTDMNNFLTQEFRADEVHKALKKMHPRKSPGPDEGLLALIRKAVERGLLNGVAASQRGPKISHLFFADDSIIFCRATIEECSTLEDILETCEHSSGQQLSHEKTASFFSHNTPLAIQNTIKNRFGAEIIQQHETYLGLPSLVGKGKCNTFRQLKERLDNKLSGWKEKLLSHASKEILIKVVAQVIPMYTMSVFLLPNSLCDEMTSMVRQFWWGQKNGKNKTTWISWGKICTPKIEGGLGFKDLGAFNLALLAKQGWRLQIHTSSLVHRVFKAKYFPNGDFLTATLGSSPSYAWRSIMVAQKIIQQGYRWQVGNEDSILVWTDKWLPTSTIFCITSHPHALPTYSRVALSINGNTAATHSGPSDAQNTRLFWRTLWRLHIPNKLHSFAWRACKNVLPTKVNFCSRKILIDLTCEACRLDAETIGHVLWECEKAQAVWSSFGIPFQHHEIRFGSFINLLWHLILVQHVGDELVGLTVAIAWSLWHERNIARTSGTRQTSIDIIQRATFLLEVFRSANHKFQSPIVPHTITWSPPNSPWYKINTDGAVFK</sequence>